<dbReference type="CDD" id="cd03255">
    <property type="entry name" value="ABC_MJ0796_LolCDE_FtsE"/>
    <property type="match status" value="1"/>
</dbReference>
<keyword evidence="1" id="KW-0813">Transport</keyword>
<sequence>MTALIEAVGVERMYGEKTPYPVHALRGVDLSIAEGETVAILGPSGSGKSTLLHLLGALDVPTAGDVLVGGVEIGRLSDRERSLFRLTQCGFVFQAFHLVPSMTVSENIALAAMIGGLRRRQWKDRVDELLEMLGLTGVGSRLPQELSGGQRQRVAVARAVFRKPPVVFADEPTGNLDSASGAGVLAALRSGIRGIEGGCLVMVTHDVDVASTADRAVLINDGRAAGEWKFANTGNASSAGRGGQLRAWMASLDS</sequence>
<dbReference type="InterPro" id="IPR017911">
    <property type="entry name" value="MacB-like_ATP-bd"/>
</dbReference>
<reference evidence="5 6" key="1">
    <citation type="submission" date="2023-12" db="EMBL/GenBank/DDBJ databases">
        <title>Sinomonas terricola sp. nov, isolated from litchi orchard soil in Guangdong, PR China.</title>
        <authorList>
            <person name="Jiaxin W."/>
            <person name="Yang Z."/>
            <person name="Honghui Z."/>
        </authorList>
    </citation>
    <scope>NUCLEOTIDE SEQUENCE [LARGE SCALE GENOMIC DNA]</scope>
    <source>
        <strain evidence="5 6">JGH33</strain>
    </source>
</reference>
<evidence type="ECO:0000313" key="5">
    <source>
        <dbReference type="EMBL" id="MEA5454077.1"/>
    </source>
</evidence>
<dbReference type="Pfam" id="PF00005">
    <property type="entry name" value="ABC_tran"/>
    <property type="match status" value="1"/>
</dbReference>
<comment type="caution">
    <text evidence="5">The sequence shown here is derived from an EMBL/GenBank/DDBJ whole genome shotgun (WGS) entry which is preliminary data.</text>
</comment>
<protein>
    <submittedName>
        <fullName evidence="5">ABC transporter ATP-binding protein</fullName>
    </submittedName>
</protein>
<gene>
    <name evidence="5" type="ORF">SPF06_05005</name>
</gene>
<evidence type="ECO:0000256" key="2">
    <source>
        <dbReference type="ARBA" id="ARBA00022741"/>
    </source>
</evidence>
<dbReference type="InterPro" id="IPR003593">
    <property type="entry name" value="AAA+_ATPase"/>
</dbReference>
<dbReference type="Gene3D" id="3.40.50.300">
    <property type="entry name" value="P-loop containing nucleotide triphosphate hydrolases"/>
    <property type="match status" value="1"/>
</dbReference>
<dbReference type="PANTHER" id="PTHR24220:SF685">
    <property type="entry name" value="ABC TRANSPORTER RELATED"/>
    <property type="match status" value="1"/>
</dbReference>
<name>A0ABU5T3G7_9MICC</name>
<dbReference type="GO" id="GO:0005524">
    <property type="term" value="F:ATP binding"/>
    <property type="evidence" value="ECO:0007669"/>
    <property type="project" value="UniProtKB-KW"/>
</dbReference>
<dbReference type="InterPro" id="IPR017871">
    <property type="entry name" value="ABC_transporter-like_CS"/>
</dbReference>
<dbReference type="PANTHER" id="PTHR24220">
    <property type="entry name" value="IMPORT ATP-BINDING PROTEIN"/>
    <property type="match status" value="1"/>
</dbReference>
<evidence type="ECO:0000313" key="6">
    <source>
        <dbReference type="Proteomes" id="UP001304769"/>
    </source>
</evidence>
<evidence type="ECO:0000256" key="1">
    <source>
        <dbReference type="ARBA" id="ARBA00022448"/>
    </source>
</evidence>
<dbReference type="InterPro" id="IPR015854">
    <property type="entry name" value="ABC_transpr_LolD-like"/>
</dbReference>
<dbReference type="PROSITE" id="PS50893">
    <property type="entry name" value="ABC_TRANSPORTER_2"/>
    <property type="match status" value="1"/>
</dbReference>
<keyword evidence="6" id="KW-1185">Reference proteome</keyword>
<dbReference type="EMBL" id="JAYGGQ010000002">
    <property type="protein sequence ID" value="MEA5454077.1"/>
    <property type="molecule type" value="Genomic_DNA"/>
</dbReference>
<dbReference type="InterPro" id="IPR003439">
    <property type="entry name" value="ABC_transporter-like_ATP-bd"/>
</dbReference>
<dbReference type="RefSeq" id="WP_323277865.1">
    <property type="nucleotide sequence ID" value="NZ_JAYGGQ010000002.1"/>
</dbReference>
<keyword evidence="2" id="KW-0547">Nucleotide-binding</keyword>
<dbReference type="PROSITE" id="PS00211">
    <property type="entry name" value="ABC_TRANSPORTER_1"/>
    <property type="match status" value="1"/>
</dbReference>
<dbReference type="InterPro" id="IPR027417">
    <property type="entry name" value="P-loop_NTPase"/>
</dbReference>
<organism evidence="5 6">
    <name type="scientific">Sinomonas terricola</name>
    <dbReference type="NCBI Taxonomy" id="3110330"/>
    <lineage>
        <taxon>Bacteria</taxon>
        <taxon>Bacillati</taxon>
        <taxon>Actinomycetota</taxon>
        <taxon>Actinomycetes</taxon>
        <taxon>Micrococcales</taxon>
        <taxon>Micrococcaceae</taxon>
        <taxon>Sinomonas</taxon>
    </lineage>
</organism>
<keyword evidence="3 5" id="KW-0067">ATP-binding</keyword>
<evidence type="ECO:0000259" key="4">
    <source>
        <dbReference type="PROSITE" id="PS50893"/>
    </source>
</evidence>
<dbReference type="Proteomes" id="UP001304769">
    <property type="component" value="Unassembled WGS sequence"/>
</dbReference>
<evidence type="ECO:0000256" key="3">
    <source>
        <dbReference type="ARBA" id="ARBA00022840"/>
    </source>
</evidence>
<dbReference type="SUPFAM" id="SSF52540">
    <property type="entry name" value="P-loop containing nucleoside triphosphate hydrolases"/>
    <property type="match status" value="1"/>
</dbReference>
<proteinExistence type="predicted"/>
<accession>A0ABU5T3G7</accession>
<dbReference type="SMART" id="SM00382">
    <property type="entry name" value="AAA"/>
    <property type="match status" value="1"/>
</dbReference>
<feature type="domain" description="ABC transporter" evidence="4">
    <location>
        <begin position="5"/>
        <end position="246"/>
    </location>
</feature>